<dbReference type="KEGG" id="buy:D8S85_07235"/>
<dbReference type="AlphaFoldDB" id="A0A3S9VS74"/>
<organism evidence="1 2">
    <name type="scientific">Butyricimonas faecalis</name>
    <dbReference type="NCBI Taxonomy" id="2093856"/>
    <lineage>
        <taxon>Bacteria</taxon>
        <taxon>Pseudomonadati</taxon>
        <taxon>Bacteroidota</taxon>
        <taxon>Bacteroidia</taxon>
        <taxon>Bacteroidales</taxon>
        <taxon>Odoribacteraceae</taxon>
        <taxon>Butyricimonas</taxon>
    </lineage>
</organism>
<accession>A0A3S9VS74</accession>
<proteinExistence type="predicted"/>
<protein>
    <recommendedName>
        <fullName evidence="3">DUF5043 domain-containing protein</fullName>
    </recommendedName>
</protein>
<dbReference type="Proteomes" id="UP000270673">
    <property type="component" value="Chromosome"/>
</dbReference>
<reference evidence="1 2" key="1">
    <citation type="submission" date="2018-10" db="EMBL/GenBank/DDBJ databases">
        <title>Butyricimonas faecalis sp. nov., isolated from human faeces and emended description of the genus Butyricimonas.</title>
        <authorList>
            <person name="Le Roy T."/>
            <person name="Van der Smissen P."/>
            <person name="Paquot A."/>
            <person name="Delzenne N."/>
            <person name="Muccioli G."/>
            <person name="Collet J.-F."/>
            <person name="Cani P.D."/>
        </authorList>
    </citation>
    <scope>NUCLEOTIDE SEQUENCE [LARGE SCALE GENOMIC DNA]</scope>
    <source>
        <strain evidence="1 2">H184</strain>
    </source>
</reference>
<keyword evidence="2" id="KW-1185">Reference proteome</keyword>
<evidence type="ECO:0000313" key="1">
    <source>
        <dbReference type="EMBL" id="AZS29377.1"/>
    </source>
</evidence>
<dbReference type="RefSeq" id="WP_106480122.1">
    <property type="nucleotide sequence ID" value="NZ_CP032819.1"/>
</dbReference>
<evidence type="ECO:0000313" key="2">
    <source>
        <dbReference type="Proteomes" id="UP000270673"/>
    </source>
</evidence>
<gene>
    <name evidence="1" type="ORF">D8S85_07235</name>
</gene>
<name>A0A3S9VS74_9BACT</name>
<sequence length="182" mass="21257">MKLLLLLFLIPVLKVSELNQPLYSSISNDTIMGKQASYCYMKDTRITTIIRNVNNVDTSEHVYFDNGEVVSWARFVARPIKFTQEELHSVFRKNLTDSEWDCIKGKVGFFLQIWVVADKKGNPVELEFTVRNTDPVFLKMTPDRLFQIEQELKQLLKTEIAEDEHDIKNVKHIVMVSYQDLK</sequence>
<evidence type="ECO:0008006" key="3">
    <source>
        <dbReference type="Google" id="ProtNLM"/>
    </source>
</evidence>
<dbReference type="EMBL" id="CP032819">
    <property type="protein sequence ID" value="AZS29377.1"/>
    <property type="molecule type" value="Genomic_DNA"/>
</dbReference>